<keyword evidence="3" id="KW-1185">Reference proteome</keyword>
<name>A0AAV9HS59_9PEZI</name>
<comment type="caution">
    <text evidence="2">The sequence shown here is derived from an EMBL/GenBank/DDBJ whole genome shotgun (WGS) entry which is preliminary data.</text>
</comment>
<dbReference type="Proteomes" id="UP001321749">
    <property type="component" value="Unassembled WGS sequence"/>
</dbReference>
<reference evidence="2" key="1">
    <citation type="journal article" date="2023" name="Mol. Phylogenet. Evol.">
        <title>Genome-scale phylogeny and comparative genomics of the fungal order Sordariales.</title>
        <authorList>
            <person name="Hensen N."/>
            <person name="Bonometti L."/>
            <person name="Westerberg I."/>
            <person name="Brannstrom I.O."/>
            <person name="Guillou S."/>
            <person name="Cros-Aarteil S."/>
            <person name="Calhoun S."/>
            <person name="Haridas S."/>
            <person name="Kuo A."/>
            <person name="Mondo S."/>
            <person name="Pangilinan J."/>
            <person name="Riley R."/>
            <person name="LaButti K."/>
            <person name="Andreopoulos B."/>
            <person name="Lipzen A."/>
            <person name="Chen C."/>
            <person name="Yan M."/>
            <person name="Daum C."/>
            <person name="Ng V."/>
            <person name="Clum A."/>
            <person name="Steindorff A."/>
            <person name="Ohm R.A."/>
            <person name="Martin F."/>
            <person name="Silar P."/>
            <person name="Natvig D.O."/>
            <person name="Lalanne C."/>
            <person name="Gautier V."/>
            <person name="Ament-Velasquez S.L."/>
            <person name="Kruys A."/>
            <person name="Hutchinson M.I."/>
            <person name="Powell A.J."/>
            <person name="Barry K."/>
            <person name="Miller A.N."/>
            <person name="Grigoriev I.V."/>
            <person name="Debuchy R."/>
            <person name="Gladieux P."/>
            <person name="Hiltunen Thoren M."/>
            <person name="Johannesson H."/>
        </authorList>
    </citation>
    <scope>NUCLEOTIDE SEQUENCE</scope>
    <source>
        <strain evidence="2">PSN324</strain>
    </source>
</reference>
<dbReference type="AlphaFoldDB" id="A0AAV9HS59"/>
<evidence type="ECO:0000256" key="1">
    <source>
        <dbReference type="SAM" id="MobiDB-lite"/>
    </source>
</evidence>
<organism evidence="2 3">
    <name type="scientific">Cladorrhinum samala</name>
    <dbReference type="NCBI Taxonomy" id="585594"/>
    <lineage>
        <taxon>Eukaryota</taxon>
        <taxon>Fungi</taxon>
        <taxon>Dikarya</taxon>
        <taxon>Ascomycota</taxon>
        <taxon>Pezizomycotina</taxon>
        <taxon>Sordariomycetes</taxon>
        <taxon>Sordariomycetidae</taxon>
        <taxon>Sordariales</taxon>
        <taxon>Podosporaceae</taxon>
        <taxon>Cladorrhinum</taxon>
    </lineage>
</organism>
<feature type="compositionally biased region" description="Polar residues" evidence="1">
    <location>
        <begin position="1"/>
        <end position="20"/>
    </location>
</feature>
<protein>
    <submittedName>
        <fullName evidence="2">Uncharacterized protein</fullName>
    </submittedName>
</protein>
<feature type="region of interest" description="Disordered" evidence="1">
    <location>
        <begin position="1"/>
        <end position="57"/>
    </location>
</feature>
<gene>
    <name evidence="2" type="ORF">QBC42DRAFT_325934</name>
</gene>
<evidence type="ECO:0000313" key="2">
    <source>
        <dbReference type="EMBL" id="KAK4462899.1"/>
    </source>
</evidence>
<sequence>MANPGSSSPALLETSSQANPGSVLPPRKRLREEGTEEDGPPRKQLTPWEPTSRWPDYPSKEDIARLSVSKFLGPFPRIFRADDHVTVQEVVLNAAASVRFLRQFQGETIDVDKLTIDRDGQLDWRPQENDFTQDFIKTISELEKRHGAQKIEEDIKQRIQTFIDEVQHDDIFMEAELVRELEELLVPLLKLDKIGTLEL</sequence>
<proteinExistence type="predicted"/>
<reference evidence="2" key="2">
    <citation type="submission" date="2023-06" db="EMBL/GenBank/DDBJ databases">
        <authorList>
            <consortium name="Lawrence Berkeley National Laboratory"/>
            <person name="Mondo S.J."/>
            <person name="Hensen N."/>
            <person name="Bonometti L."/>
            <person name="Westerberg I."/>
            <person name="Brannstrom I.O."/>
            <person name="Guillou S."/>
            <person name="Cros-Aarteil S."/>
            <person name="Calhoun S."/>
            <person name="Haridas S."/>
            <person name="Kuo A."/>
            <person name="Pangilinan J."/>
            <person name="Riley R."/>
            <person name="Labutti K."/>
            <person name="Andreopoulos B."/>
            <person name="Lipzen A."/>
            <person name="Chen C."/>
            <person name="Yanf M."/>
            <person name="Daum C."/>
            <person name="Ng V."/>
            <person name="Clum A."/>
            <person name="Steindorff A."/>
            <person name="Ohm R."/>
            <person name="Martin F."/>
            <person name="Silar P."/>
            <person name="Natvig D."/>
            <person name="Lalanne C."/>
            <person name="Gautier V."/>
            <person name="Ament-Velasquez S.L."/>
            <person name="Kruys A."/>
            <person name="Hutchinson M.I."/>
            <person name="Powell A.J."/>
            <person name="Barry K."/>
            <person name="Miller A.N."/>
            <person name="Grigoriev I.V."/>
            <person name="Debuchy R."/>
            <person name="Gladieux P."/>
            <person name="Thoren M.H."/>
            <person name="Johannesson H."/>
        </authorList>
    </citation>
    <scope>NUCLEOTIDE SEQUENCE</scope>
    <source>
        <strain evidence="2">PSN324</strain>
    </source>
</reference>
<evidence type="ECO:0000313" key="3">
    <source>
        <dbReference type="Proteomes" id="UP001321749"/>
    </source>
</evidence>
<dbReference type="EMBL" id="MU864966">
    <property type="protein sequence ID" value="KAK4462899.1"/>
    <property type="molecule type" value="Genomic_DNA"/>
</dbReference>
<accession>A0AAV9HS59</accession>